<organism evidence="1 2">
    <name type="scientific">Natrinema altunense</name>
    <dbReference type="NCBI Taxonomy" id="222984"/>
    <lineage>
        <taxon>Archaea</taxon>
        <taxon>Methanobacteriati</taxon>
        <taxon>Methanobacteriota</taxon>
        <taxon>Stenosarchaea group</taxon>
        <taxon>Halobacteria</taxon>
        <taxon>Halobacteriales</taxon>
        <taxon>Natrialbaceae</taxon>
        <taxon>Natrinema</taxon>
    </lineage>
</organism>
<evidence type="ECO:0000313" key="1">
    <source>
        <dbReference type="EMBL" id="RZH69251.1"/>
    </source>
</evidence>
<name>A0A482XZU7_9EURY</name>
<evidence type="ECO:0000313" key="2">
    <source>
        <dbReference type="Proteomes" id="UP000292704"/>
    </source>
</evidence>
<comment type="caution">
    <text evidence="1">The sequence shown here is derived from an EMBL/GenBank/DDBJ whole genome shotgun (WGS) entry which is preliminary data.</text>
</comment>
<dbReference type="Proteomes" id="UP000292704">
    <property type="component" value="Unassembled WGS sequence"/>
</dbReference>
<dbReference type="EMBL" id="SHMR01000001">
    <property type="protein sequence ID" value="RZH69251.1"/>
    <property type="molecule type" value="Genomic_DNA"/>
</dbReference>
<sequence length="145" mass="16561">MKMDNVRQNTGGQVDHEQMIEAKEYDRLYHELDDECTLIDVRAGTTPDRNLVDKRYKFRVAEVGNFGYIVRYDSPVDSRTEFATDLDNYPLADCAAEFLGKAVMWHIENKDSTFGDTVEITTDEVGISQEIADQTRAAVNHFMLS</sequence>
<dbReference type="AlphaFoldDB" id="A0A482XZU7"/>
<accession>A0A482XZU7</accession>
<reference evidence="1 2" key="1">
    <citation type="submission" date="2019-02" db="EMBL/GenBank/DDBJ databases">
        <title>Genome analysis provides insights into bioremediation potentialities and Haloocin production by Natrinema altunense strain 4.1R isolated from Chott Douz in Tunisian desert.</title>
        <authorList>
            <person name="Najjari A."/>
            <person name="Youssef N."/>
            <person name="Ben Dhia O."/>
            <person name="Ferjani R."/>
            <person name="El Hidri D."/>
            <person name="Ouzari H.I."/>
            <person name="Cherif A."/>
        </authorList>
    </citation>
    <scope>NUCLEOTIDE SEQUENCE [LARGE SCALE GENOMIC DNA]</scope>
    <source>
        <strain evidence="1 2">4.1R</strain>
    </source>
</reference>
<gene>
    <name evidence="1" type="ORF">ELS17_07390</name>
</gene>
<dbReference type="OrthoDB" id="375080at2157"/>
<protein>
    <submittedName>
        <fullName evidence="1">Uncharacterized protein</fullName>
    </submittedName>
</protein>
<proteinExistence type="predicted"/>
<dbReference type="RefSeq" id="WP_130170131.1">
    <property type="nucleotide sequence ID" value="NZ_SHMR01000001.1"/>
</dbReference>